<keyword evidence="8" id="KW-0443">Lipid metabolism</keyword>
<dbReference type="RefSeq" id="XP_039238424.1">
    <property type="nucleotide sequence ID" value="XM_039382490.1"/>
</dbReference>
<evidence type="ECO:0000256" key="8">
    <source>
        <dbReference type="ARBA" id="ARBA00023098"/>
    </source>
</evidence>
<dbReference type="Gene3D" id="1.20.90.10">
    <property type="entry name" value="Phospholipase A2 domain"/>
    <property type="match status" value="2"/>
</dbReference>
<dbReference type="FunFam" id="1.20.90.10:FF:000002">
    <property type="entry name" value="Phospholipase A2 group III"/>
    <property type="match status" value="1"/>
</dbReference>
<keyword evidence="7" id="KW-0106">Calcium</keyword>
<dbReference type="CDD" id="cd04704">
    <property type="entry name" value="PLA2_bee_venom_like"/>
    <property type="match status" value="1"/>
</dbReference>
<dbReference type="CTD" id="50487"/>
<dbReference type="GO" id="GO:0004623">
    <property type="term" value="F:phospholipase A2 activity"/>
    <property type="evidence" value="ECO:0007669"/>
    <property type="project" value="UniProtKB-EC"/>
</dbReference>
<evidence type="ECO:0000256" key="4">
    <source>
        <dbReference type="ARBA" id="ARBA00022525"/>
    </source>
</evidence>
<feature type="signal peptide" evidence="11">
    <location>
        <begin position="1"/>
        <end position="18"/>
    </location>
</feature>
<evidence type="ECO:0000313" key="13">
    <source>
        <dbReference type="Proteomes" id="UP000504627"/>
    </source>
</evidence>
<protein>
    <recommendedName>
        <fullName evidence="3">phospholipase A2</fullName>
        <ecNumber evidence="3">3.1.1.4</ecNumber>
    </recommendedName>
</protein>
<dbReference type="PROSITE" id="PS00118">
    <property type="entry name" value="PA2_HIS"/>
    <property type="match status" value="1"/>
</dbReference>
<dbReference type="SUPFAM" id="SSF48619">
    <property type="entry name" value="Phospholipase A2, PLA2"/>
    <property type="match status" value="2"/>
</dbReference>
<feature type="chain" id="PRO_5031295715" description="phospholipase A2" evidence="11">
    <location>
        <begin position="19"/>
        <end position="603"/>
    </location>
</feature>
<dbReference type="GO" id="GO:0005576">
    <property type="term" value="C:extracellular region"/>
    <property type="evidence" value="ECO:0007669"/>
    <property type="project" value="UniProtKB-SubCell"/>
</dbReference>
<evidence type="ECO:0000256" key="7">
    <source>
        <dbReference type="ARBA" id="ARBA00022837"/>
    </source>
</evidence>
<feature type="domain" description="Phospholipase A2-like central" evidence="12">
    <location>
        <begin position="126"/>
        <end position="220"/>
    </location>
</feature>
<evidence type="ECO:0000256" key="6">
    <source>
        <dbReference type="ARBA" id="ARBA00022801"/>
    </source>
</evidence>
<evidence type="ECO:0000256" key="3">
    <source>
        <dbReference type="ARBA" id="ARBA00013278"/>
    </source>
</evidence>
<dbReference type="Proteomes" id="UP000504627">
    <property type="component" value="Unplaced"/>
</dbReference>
<feature type="region of interest" description="Disordered" evidence="10">
    <location>
        <begin position="476"/>
        <end position="537"/>
    </location>
</feature>
<dbReference type="InParanoid" id="A0A7R5KPP6"/>
<dbReference type="GO" id="GO:0050482">
    <property type="term" value="P:arachidonate secretion"/>
    <property type="evidence" value="ECO:0007669"/>
    <property type="project" value="InterPro"/>
</dbReference>
<feature type="region of interest" description="Disordered" evidence="10">
    <location>
        <begin position="254"/>
        <end position="393"/>
    </location>
</feature>
<dbReference type="GO" id="GO:0046872">
    <property type="term" value="F:metal ion binding"/>
    <property type="evidence" value="ECO:0007669"/>
    <property type="project" value="UniProtKB-KW"/>
</dbReference>
<keyword evidence="9" id="KW-1015">Disulfide bond</keyword>
<keyword evidence="13" id="KW-1185">Reference proteome</keyword>
<accession>A0A7R5KPP6</accession>
<proteinExistence type="predicted"/>
<feature type="compositionally biased region" description="Polar residues" evidence="10">
    <location>
        <begin position="521"/>
        <end position="537"/>
    </location>
</feature>
<reference evidence="14" key="1">
    <citation type="submission" date="2025-08" db="UniProtKB">
        <authorList>
            <consortium name="RefSeq"/>
        </authorList>
    </citation>
    <scope>IDENTIFICATION</scope>
    <source>
        <tissue evidence="14">Muscle</tissue>
    </source>
</reference>
<evidence type="ECO:0000256" key="1">
    <source>
        <dbReference type="ARBA" id="ARBA00001913"/>
    </source>
</evidence>
<evidence type="ECO:0000313" key="14">
    <source>
        <dbReference type="RefSeq" id="XP_039238424.1"/>
    </source>
</evidence>
<evidence type="ECO:0000256" key="9">
    <source>
        <dbReference type="ARBA" id="ARBA00023157"/>
    </source>
</evidence>
<comment type="subcellular location">
    <subcellularLocation>
        <location evidence="2">Secreted</location>
    </subcellularLocation>
</comment>
<dbReference type="GO" id="GO:0006644">
    <property type="term" value="P:phospholipid metabolic process"/>
    <property type="evidence" value="ECO:0007669"/>
    <property type="project" value="InterPro"/>
</dbReference>
<keyword evidence="6" id="KW-0378">Hydrolase</keyword>
<dbReference type="InterPro" id="IPR016090">
    <property type="entry name" value="PLA2-like_dom"/>
</dbReference>
<sequence length="603" mass="65606">MWVRVVLACAVLRACARAWPGGAVCAREAAGGGGARYVAFLGRGTGTGPALVESALAAPGRLRACWARRDPRLVRAFRAACARRPPAVPGAALRRALSALWRRRAACTDPAKAGAQRQRRRRGWTLPGTLWCGAGDSAGNWSELGLFRGPDRCCREHDQCWAQITALQFNYGIRNYRLHTVSHCDCDARFRHCLLAINDTVSNIIGVTFFNLLEVPCFVLEESEECIQWHWWGGCERYGVVPLARMVQQSQYHPSLPAEERGSSAAQPPGKGRNSSRAGRKRLRQELEPKPGRHQARRPETAQQDPGIPALARDRAEPTARHRAAQQGLKPGPPTALTTLGQDPAGARSALGRAEQGAEGLAHPWDGSVRPSPTAAGWSGPTPVPKVEERRQQGPGRVCRCYKHLGKCEHQIAPHKVRYQLHNVNSQTLLHCNCTRRLERCLRRVRNCSNMEVAVLANHIATDCFVLEQLAACSPGRGSQDRNHGSWQKRPGSESSAPASPKGQGSACDSGSAAPKRCPSAAQSHIPHNTSMPLRNGHQQRARGLIWQQPGVVSVSGTCFNREGGQCPGKPQCSETAGAGSPWLCYDIPHGQRHQAFSSQEPA</sequence>
<dbReference type="EC" id="3.1.1.4" evidence="3"/>
<comment type="cofactor">
    <cofactor evidence="1">
        <name>Ca(2+)</name>
        <dbReference type="ChEBI" id="CHEBI:29108"/>
    </cofactor>
</comment>
<dbReference type="Pfam" id="PF05826">
    <property type="entry name" value="Phospholip_A2_2"/>
    <property type="match status" value="2"/>
</dbReference>
<dbReference type="AlphaFoldDB" id="A0A7R5KPP6"/>
<dbReference type="GeneID" id="113992667"/>
<keyword evidence="4" id="KW-0964">Secreted</keyword>
<evidence type="ECO:0000256" key="2">
    <source>
        <dbReference type="ARBA" id="ARBA00004613"/>
    </source>
</evidence>
<dbReference type="InterPro" id="IPR033113">
    <property type="entry name" value="PLA2_histidine"/>
</dbReference>
<keyword evidence="11" id="KW-0732">Signal</keyword>
<gene>
    <name evidence="14" type="primary">PLA2G3</name>
</gene>
<evidence type="ECO:0000256" key="11">
    <source>
        <dbReference type="SAM" id="SignalP"/>
    </source>
</evidence>
<dbReference type="PANTHER" id="PTHR12253">
    <property type="entry name" value="RH14732P"/>
    <property type="match status" value="1"/>
</dbReference>
<dbReference type="InterPro" id="IPR036444">
    <property type="entry name" value="PLipase_A2_dom_sf"/>
</dbReference>
<evidence type="ECO:0000259" key="12">
    <source>
        <dbReference type="Pfam" id="PF05826"/>
    </source>
</evidence>
<feature type="domain" description="Phospholipase A2-like central" evidence="12">
    <location>
        <begin position="400"/>
        <end position="466"/>
    </location>
</feature>
<name>A0A7R5KPP6_9PASS</name>
<evidence type="ECO:0000256" key="10">
    <source>
        <dbReference type="SAM" id="MobiDB-lite"/>
    </source>
</evidence>
<evidence type="ECO:0000256" key="5">
    <source>
        <dbReference type="ARBA" id="ARBA00022723"/>
    </source>
</evidence>
<organism evidence="13 14">
    <name type="scientific">Pipra filicauda</name>
    <name type="common">Wire-tailed manakin</name>
    <dbReference type="NCBI Taxonomy" id="649802"/>
    <lineage>
        <taxon>Eukaryota</taxon>
        <taxon>Metazoa</taxon>
        <taxon>Chordata</taxon>
        <taxon>Craniata</taxon>
        <taxon>Vertebrata</taxon>
        <taxon>Euteleostomi</taxon>
        <taxon>Archelosauria</taxon>
        <taxon>Archosauria</taxon>
        <taxon>Dinosauria</taxon>
        <taxon>Saurischia</taxon>
        <taxon>Theropoda</taxon>
        <taxon>Coelurosauria</taxon>
        <taxon>Aves</taxon>
        <taxon>Neognathae</taxon>
        <taxon>Neoaves</taxon>
        <taxon>Telluraves</taxon>
        <taxon>Australaves</taxon>
        <taxon>Passeriformes</taxon>
        <taxon>Pipridae</taxon>
        <taxon>Pipra</taxon>
    </lineage>
</organism>
<keyword evidence="5" id="KW-0479">Metal-binding</keyword>